<evidence type="ECO:0000256" key="9">
    <source>
        <dbReference type="ARBA" id="ARBA00023172"/>
    </source>
</evidence>
<evidence type="ECO:0000256" key="2">
    <source>
        <dbReference type="ARBA" id="ARBA00022490"/>
    </source>
</evidence>
<dbReference type="InterPro" id="IPR004612">
    <property type="entry name" value="Resolv_RecU"/>
</dbReference>
<dbReference type="GeneID" id="94493553"/>
<dbReference type="InterPro" id="IPR011335">
    <property type="entry name" value="Restrct_endonuc-II-like"/>
</dbReference>
<dbReference type="InterPro" id="IPR011856">
    <property type="entry name" value="tRNA_endonuc-like_dom_sf"/>
</dbReference>
<evidence type="ECO:0000256" key="1">
    <source>
        <dbReference type="ARBA" id="ARBA00004496"/>
    </source>
</evidence>
<evidence type="ECO:0000256" key="13">
    <source>
        <dbReference type="HAMAP-Rule" id="MF_00130"/>
    </source>
</evidence>
<dbReference type="EC" id="3.1.21.10" evidence="13"/>
<keyword evidence="6 13" id="KW-0227">DNA damage</keyword>
<accession>A0ABZ0PB31</accession>
<feature type="binding site" evidence="13">
    <location>
        <position position="94"/>
    </location>
    <ligand>
        <name>Mg(2+)</name>
        <dbReference type="ChEBI" id="CHEBI:18420"/>
    </ligand>
</feature>
<evidence type="ECO:0000256" key="3">
    <source>
        <dbReference type="ARBA" id="ARBA00022722"/>
    </source>
</evidence>
<dbReference type="EMBL" id="CP137845">
    <property type="protein sequence ID" value="WPB54227.1"/>
    <property type="molecule type" value="Genomic_DNA"/>
</dbReference>
<dbReference type="SUPFAM" id="SSF52980">
    <property type="entry name" value="Restriction endonuclease-like"/>
    <property type="match status" value="1"/>
</dbReference>
<evidence type="ECO:0000256" key="11">
    <source>
        <dbReference type="ARBA" id="ARBA00023447"/>
    </source>
</evidence>
<comment type="similarity">
    <text evidence="11 13">Belongs to the RecU family.</text>
</comment>
<comment type="cofactor">
    <cofactor evidence="13">
        <name>Mg(2+)</name>
        <dbReference type="ChEBI" id="CHEBI:18420"/>
    </cofactor>
    <text evidence="13">Binds 1 Mg(2+) ion per subunit.</text>
</comment>
<keyword evidence="9 13" id="KW-0233">DNA recombination</keyword>
<dbReference type="NCBIfam" id="NF002581">
    <property type="entry name" value="PRK02234.1-2"/>
    <property type="match status" value="1"/>
</dbReference>
<dbReference type="Gene3D" id="3.40.1350.10">
    <property type="match status" value="1"/>
</dbReference>
<evidence type="ECO:0000313" key="14">
    <source>
        <dbReference type="EMBL" id="WPB54227.1"/>
    </source>
</evidence>
<comment type="subcellular location">
    <subcellularLocation>
        <location evidence="1 13">Cytoplasm</location>
    </subcellularLocation>
</comment>
<dbReference type="Proteomes" id="UP001303601">
    <property type="component" value="Chromosome"/>
</dbReference>
<evidence type="ECO:0000256" key="10">
    <source>
        <dbReference type="ARBA" id="ARBA00023204"/>
    </source>
</evidence>
<proteinExistence type="inferred from homology"/>
<evidence type="ECO:0000256" key="8">
    <source>
        <dbReference type="ARBA" id="ARBA00022842"/>
    </source>
</evidence>
<dbReference type="Pfam" id="PF03838">
    <property type="entry name" value="RecU"/>
    <property type="match status" value="1"/>
</dbReference>
<dbReference type="HAMAP" id="MF_00130">
    <property type="entry name" value="RecU"/>
    <property type="match status" value="1"/>
</dbReference>
<feature type="binding site" evidence="13">
    <location>
        <position position="76"/>
    </location>
    <ligand>
        <name>Mg(2+)</name>
        <dbReference type="ChEBI" id="CHEBI:18420"/>
    </ligand>
</feature>
<evidence type="ECO:0000256" key="5">
    <source>
        <dbReference type="ARBA" id="ARBA00022759"/>
    </source>
</evidence>
<protein>
    <recommendedName>
        <fullName evidence="12 13">Holliday junction resolvase RecU</fullName>
        <ecNumber evidence="13">3.1.21.10</ecNumber>
    </recommendedName>
    <alternativeName>
        <fullName evidence="13">Recombination protein U homolog</fullName>
    </alternativeName>
</protein>
<evidence type="ECO:0000256" key="6">
    <source>
        <dbReference type="ARBA" id="ARBA00022763"/>
    </source>
</evidence>
<keyword evidence="8 13" id="KW-0460">Magnesium</keyword>
<keyword evidence="2 13" id="KW-0963">Cytoplasm</keyword>
<keyword evidence="10 13" id="KW-0234">DNA repair</keyword>
<comment type="function">
    <text evidence="13">Endonuclease that resolves Holliday junction intermediates in genetic recombination. Cleaves mobile four-strand junctions by introducing symmetrical nicks in paired strands. Promotes annealing of linear ssDNA with homologous dsDNA. Required for DNA repair, homologous recombination and chromosome segregation.</text>
</comment>
<keyword evidence="3 13" id="KW-0540">Nuclease</keyword>
<reference evidence="14" key="1">
    <citation type="submission" date="2023-11" db="EMBL/GenBank/DDBJ databases">
        <title>Completed genome sequence of Mycoplasma equirhinis type strain M432/72.</title>
        <authorList>
            <person name="Spergser J."/>
        </authorList>
    </citation>
    <scope>NUCLEOTIDE SEQUENCE [LARGE SCALE GENOMIC DNA]</scope>
    <source>
        <strain evidence="14">M432/72</strain>
    </source>
</reference>
<sequence>MKNTNNRGMMLESIINKTNIFYLKNKIAMIHKKNLDVSFSKIKIENRKLLLKDAEIKSKSTVDYYGVFQGKFIAFEAKSTEEKNFKLKNIKQHQLEYLSLIESFDGIAFWIIYFKMQNDFLIIKHKNLMKIISENKNTLVYKDAIAYGYSLNLDFPGILDYIKIVSHFF</sequence>
<feature type="binding site" evidence="13">
    <location>
        <position position="61"/>
    </location>
    <ligand>
        <name>Mg(2+)</name>
        <dbReference type="ChEBI" id="CHEBI:18420"/>
    </ligand>
</feature>
<evidence type="ECO:0000256" key="12">
    <source>
        <dbReference type="ARBA" id="ARBA00029523"/>
    </source>
</evidence>
<feature type="site" description="Transition state stabilizer" evidence="13">
    <location>
        <position position="78"/>
    </location>
</feature>
<gene>
    <name evidence="13 14" type="primary">recU</name>
    <name evidence="14" type="ORF">R9B83_01540</name>
</gene>
<keyword evidence="15" id="KW-1185">Reference proteome</keyword>
<name>A0ABZ0PB31_9BACT</name>
<dbReference type="RefSeq" id="WP_140031625.1">
    <property type="nucleotide sequence ID" value="NZ_CP137845.1"/>
</dbReference>
<evidence type="ECO:0000313" key="15">
    <source>
        <dbReference type="Proteomes" id="UP001303601"/>
    </source>
</evidence>
<feature type="binding site" evidence="13">
    <location>
        <position position="63"/>
    </location>
    <ligand>
        <name>Mg(2+)</name>
        <dbReference type="ChEBI" id="CHEBI:18420"/>
    </ligand>
</feature>
<organism evidence="14 15">
    <name type="scientific">Metamycoplasma equirhinis</name>
    <dbReference type="NCBI Taxonomy" id="92402"/>
    <lineage>
        <taxon>Bacteria</taxon>
        <taxon>Bacillati</taxon>
        <taxon>Mycoplasmatota</taxon>
        <taxon>Mycoplasmoidales</taxon>
        <taxon>Metamycoplasmataceae</taxon>
        <taxon>Metamycoplasma</taxon>
    </lineage>
</organism>
<keyword evidence="7 13" id="KW-0378">Hydrolase</keyword>
<evidence type="ECO:0000256" key="4">
    <source>
        <dbReference type="ARBA" id="ARBA00022723"/>
    </source>
</evidence>
<keyword evidence="4 13" id="KW-0479">Metal-binding</keyword>
<evidence type="ECO:0000256" key="7">
    <source>
        <dbReference type="ARBA" id="ARBA00022801"/>
    </source>
</evidence>
<dbReference type="CDD" id="cd22354">
    <property type="entry name" value="RecU-like"/>
    <property type="match status" value="1"/>
</dbReference>
<keyword evidence="5 13" id="KW-0255">Endonuclease</keyword>
<comment type="catalytic activity">
    <reaction evidence="13">
        <text>Endonucleolytic cleavage at a junction such as a reciprocal single-stranded crossover between two homologous DNA duplexes (Holliday junction).</text>
        <dbReference type="EC" id="3.1.21.10"/>
    </reaction>
</comment>